<evidence type="ECO:0000313" key="10">
    <source>
        <dbReference type="RefSeq" id="XP_014670055.1"/>
    </source>
</evidence>
<evidence type="ECO:0000256" key="3">
    <source>
        <dbReference type="ARBA" id="ARBA00022723"/>
    </source>
</evidence>
<keyword evidence="5" id="KW-0862">Zinc</keyword>
<dbReference type="PANTHER" id="PTHR10333">
    <property type="entry name" value="INHIBITOR OF GROWTH PROTEIN"/>
    <property type="match status" value="1"/>
</dbReference>
<accession>A0ABM1ECY4</accession>
<dbReference type="InterPro" id="IPR019787">
    <property type="entry name" value="Znf_PHD-finger"/>
</dbReference>
<evidence type="ECO:0000313" key="8">
    <source>
        <dbReference type="Proteomes" id="UP000695022"/>
    </source>
</evidence>
<protein>
    <submittedName>
        <fullName evidence="9 10">Uncharacterized protein LOC106811048</fullName>
    </submittedName>
</protein>
<evidence type="ECO:0000313" key="9">
    <source>
        <dbReference type="RefSeq" id="XP_014670054.1"/>
    </source>
</evidence>
<keyword evidence="3" id="KW-0479">Metal-binding</keyword>
<gene>
    <name evidence="9 10" type="primary">LOC106811048</name>
</gene>
<evidence type="ECO:0000256" key="5">
    <source>
        <dbReference type="ARBA" id="ARBA00022833"/>
    </source>
</evidence>
<name>A0ABM1ECY4_PRICU</name>
<dbReference type="InterPro" id="IPR028651">
    <property type="entry name" value="ING_fam"/>
</dbReference>
<dbReference type="InterPro" id="IPR013083">
    <property type="entry name" value="Znf_RING/FYVE/PHD"/>
</dbReference>
<evidence type="ECO:0000256" key="2">
    <source>
        <dbReference type="ARBA" id="ARBA00010210"/>
    </source>
</evidence>
<keyword evidence="4" id="KW-0863">Zinc-finger</keyword>
<dbReference type="Pfam" id="PF00628">
    <property type="entry name" value="PHD"/>
    <property type="match status" value="1"/>
</dbReference>
<keyword evidence="8" id="KW-1185">Reference proteome</keyword>
<dbReference type="InterPro" id="IPR001965">
    <property type="entry name" value="Znf_PHD"/>
</dbReference>
<sequence length="325" mass="36804">METLVCQVLLLYFQTASDDDSSCHLHVPHRYSAEMRKKSRLVNMGVIPEHPSTTAGVIRITDVLQKYVPQMENGQLYTVPCHRDALTMERIIDAKRARAAGHTKLERLEGVEPVPQEFHKRGIMLQDTLNSLFDARSAVERGTLFNMKNVFNHRNLKKHVMGNFNHVDDFMHFVTDAMICYLALQLCSLNSLDEPLTMHVTQLAKAIVAQVWLQLPMTDIADVLDAEVGSPQPSPFDDDDDSFMYPFCICQEDKGTEMIECDNLQCAGSWFHLECMNVSESGIPEGAWFCSEDCKSSNISWSLCNGCGNDDAKDHIFDYSKTVLW</sequence>
<dbReference type="GeneID" id="106811048"/>
<dbReference type="Gene3D" id="3.30.40.10">
    <property type="entry name" value="Zinc/RING finger domain, C3HC4 (zinc finger)"/>
    <property type="match status" value="1"/>
</dbReference>
<evidence type="ECO:0000256" key="6">
    <source>
        <dbReference type="ARBA" id="ARBA00023242"/>
    </source>
</evidence>
<dbReference type="RefSeq" id="XP_014670055.1">
    <property type="nucleotide sequence ID" value="XM_014814569.1"/>
</dbReference>
<organism evidence="8 10">
    <name type="scientific">Priapulus caudatus</name>
    <name type="common">Priapulid worm</name>
    <dbReference type="NCBI Taxonomy" id="37621"/>
    <lineage>
        <taxon>Eukaryota</taxon>
        <taxon>Metazoa</taxon>
        <taxon>Ecdysozoa</taxon>
        <taxon>Scalidophora</taxon>
        <taxon>Priapulida</taxon>
        <taxon>Priapulimorpha</taxon>
        <taxon>Priapulimorphida</taxon>
        <taxon>Priapulidae</taxon>
        <taxon>Priapulus</taxon>
    </lineage>
</organism>
<dbReference type="SMART" id="SM00249">
    <property type="entry name" value="PHD"/>
    <property type="match status" value="1"/>
</dbReference>
<feature type="domain" description="Zinc finger PHD-type" evidence="7">
    <location>
        <begin position="247"/>
        <end position="295"/>
    </location>
</feature>
<dbReference type="RefSeq" id="XP_014670054.1">
    <property type="nucleotide sequence ID" value="XM_014814568.1"/>
</dbReference>
<comment type="subcellular location">
    <subcellularLocation>
        <location evidence="1">Nucleus</location>
    </subcellularLocation>
</comment>
<proteinExistence type="inferred from homology"/>
<dbReference type="Proteomes" id="UP000695022">
    <property type="component" value="Unplaced"/>
</dbReference>
<evidence type="ECO:0000256" key="1">
    <source>
        <dbReference type="ARBA" id="ARBA00004123"/>
    </source>
</evidence>
<evidence type="ECO:0000259" key="7">
    <source>
        <dbReference type="SMART" id="SM00249"/>
    </source>
</evidence>
<comment type="similarity">
    <text evidence="2">Belongs to the ING family.</text>
</comment>
<evidence type="ECO:0000256" key="4">
    <source>
        <dbReference type="ARBA" id="ARBA00022771"/>
    </source>
</evidence>
<dbReference type="SUPFAM" id="SSF57903">
    <property type="entry name" value="FYVE/PHD zinc finger"/>
    <property type="match status" value="1"/>
</dbReference>
<dbReference type="InterPro" id="IPR046496">
    <property type="entry name" value="DUF6589"/>
</dbReference>
<keyword evidence="6" id="KW-0539">Nucleus</keyword>
<reference evidence="9 10" key="1">
    <citation type="submission" date="2025-05" db="UniProtKB">
        <authorList>
            <consortium name="RefSeq"/>
        </authorList>
    </citation>
    <scope>IDENTIFICATION</scope>
</reference>
<dbReference type="InterPro" id="IPR011011">
    <property type="entry name" value="Znf_FYVE_PHD"/>
</dbReference>
<dbReference type="Pfam" id="PF20231">
    <property type="entry name" value="DUF6589"/>
    <property type="match status" value="1"/>
</dbReference>